<protein>
    <submittedName>
        <fullName evidence="1">Uncharacterized protein</fullName>
    </submittedName>
</protein>
<evidence type="ECO:0000313" key="1">
    <source>
        <dbReference type="EMBL" id="RRT31898.1"/>
    </source>
</evidence>
<accession>A0A426WXG3</accession>
<reference evidence="1 2" key="1">
    <citation type="journal article" date="2014" name="Agronomy (Basel)">
        <title>A Draft Genome Sequence for Ensete ventricosum, the Drought-Tolerant Tree Against Hunger.</title>
        <authorList>
            <person name="Harrison J."/>
            <person name="Moore K.A."/>
            <person name="Paszkiewicz K."/>
            <person name="Jones T."/>
            <person name="Grant M."/>
            <person name="Ambacheew D."/>
            <person name="Muzemil S."/>
            <person name="Studholme D.J."/>
        </authorList>
    </citation>
    <scope>NUCLEOTIDE SEQUENCE [LARGE SCALE GENOMIC DNA]</scope>
</reference>
<dbReference type="AlphaFoldDB" id="A0A426WXG3"/>
<name>A0A426WXG3_ENSVE</name>
<organism evidence="1 2">
    <name type="scientific">Ensete ventricosum</name>
    <name type="common">Abyssinian banana</name>
    <name type="synonym">Musa ensete</name>
    <dbReference type="NCBI Taxonomy" id="4639"/>
    <lineage>
        <taxon>Eukaryota</taxon>
        <taxon>Viridiplantae</taxon>
        <taxon>Streptophyta</taxon>
        <taxon>Embryophyta</taxon>
        <taxon>Tracheophyta</taxon>
        <taxon>Spermatophyta</taxon>
        <taxon>Magnoliopsida</taxon>
        <taxon>Liliopsida</taxon>
        <taxon>Zingiberales</taxon>
        <taxon>Musaceae</taxon>
        <taxon>Ensete</taxon>
    </lineage>
</organism>
<dbReference type="Proteomes" id="UP000287651">
    <property type="component" value="Unassembled WGS sequence"/>
</dbReference>
<sequence length="174" mass="19273">MRQVLLPSGGTSQAGNATLRGCCPYRSGHPCKQQPWSRALPMPAGVSYARGRPRMLSTTPARGFGRGRPPPCRGPWSQSAAWGLALANDPSSSLPSMQKHRRSYIPIFQIRMEKTKEVKRPPLYDRLCLWPRAATLGRQPLRAGDAASCSHLIRRPTHGHYASRRLPLRVGVML</sequence>
<proteinExistence type="predicted"/>
<gene>
    <name evidence="1" type="ORF">B296_00054735</name>
</gene>
<comment type="caution">
    <text evidence="1">The sequence shown here is derived from an EMBL/GenBank/DDBJ whole genome shotgun (WGS) entry which is preliminary data.</text>
</comment>
<dbReference type="EMBL" id="AMZH03035048">
    <property type="protein sequence ID" value="RRT31898.1"/>
    <property type="molecule type" value="Genomic_DNA"/>
</dbReference>
<evidence type="ECO:0000313" key="2">
    <source>
        <dbReference type="Proteomes" id="UP000287651"/>
    </source>
</evidence>